<dbReference type="EMBL" id="LJCR01001244">
    <property type="protein sequence ID" value="KPV50720.1"/>
    <property type="molecule type" value="Genomic_DNA"/>
</dbReference>
<feature type="non-terminal residue" evidence="1">
    <location>
        <position position="1"/>
    </location>
</feature>
<keyword evidence="1" id="KW-0418">Kinase</keyword>
<dbReference type="InterPro" id="IPR027417">
    <property type="entry name" value="P-loop_NTPase"/>
</dbReference>
<keyword evidence="1" id="KW-0808">Transferase</keyword>
<dbReference type="Gene3D" id="3.40.50.300">
    <property type="entry name" value="P-loop containing nucleotide triphosphate hydrolases"/>
    <property type="match status" value="1"/>
</dbReference>
<keyword evidence="2" id="KW-1185">Reference proteome</keyword>
<sequence>AYHRRVAEGYRKLIAQEPERWRSFDARLPIEALSEQIARELEPWTEHIQVIAAASSGTE</sequence>
<dbReference type="Proteomes" id="UP000050509">
    <property type="component" value="Unassembled WGS sequence"/>
</dbReference>
<dbReference type="AlphaFoldDB" id="A0A0P9F2J4"/>
<proteinExistence type="predicted"/>
<name>A0A0P9F2J4_9CHLR</name>
<evidence type="ECO:0000313" key="2">
    <source>
        <dbReference type="Proteomes" id="UP000050509"/>
    </source>
</evidence>
<accession>A0A0P9F2J4</accession>
<organism evidence="1 2">
    <name type="scientific">Kouleothrix aurantiaca</name>
    <dbReference type="NCBI Taxonomy" id="186479"/>
    <lineage>
        <taxon>Bacteria</taxon>
        <taxon>Bacillati</taxon>
        <taxon>Chloroflexota</taxon>
        <taxon>Chloroflexia</taxon>
        <taxon>Chloroflexales</taxon>
        <taxon>Roseiflexineae</taxon>
        <taxon>Roseiflexaceae</taxon>
        <taxon>Kouleothrix</taxon>
    </lineage>
</organism>
<gene>
    <name evidence="1" type="ORF">SE17_25275</name>
</gene>
<evidence type="ECO:0000313" key="1">
    <source>
        <dbReference type="EMBL" id="KPV50720.1"/>
    </source>
</evidence>
<reference evidence="1 2" key="1">
    <citation type="submission" date="2015-09" db="EMBL/GenBank/DDBJ databases">
        <title>Draft genome sequence of Kouleothrix aurantiaca JCM 19913.</title>
        <authorList>
            <person name="Hemp J."/>
        </authorList>
    </citation>
    <scope>NUCLEOTIDE SEQUENCE [LARGE SCALE GENOMIC DNA]</scope>
    <source>
        <strain evidence="1 2">COM-B</strain>
    </source>
</reference>
<protein>
    <submittedName>
        <fullName evidence="1">Thymidylate kinase</fullName>
    </submittedName>
</protein>
<dbReference type="GO" id="GO:0016301">
    <property type="term" value="F:kinase activity"/>
    <property type="evidence" value="ECO:0007669"/>
    <property type="project" value="UniProtKB-KW"/>
</dbReference>
<comment type="caution">
    <text evidence="1">The sequence shown here is derived from an EMBL/GenBank/DDBJ whole genome shotgun (WGS) entry which is preliminary data.</text>
</comment>